<proteinExistence type="predicted"/>
<dbReference type="InterPro" id="IPR052520">
    <property type="entry name" value="ATL_DNA_repair"/>
</dbReference>
<evidence type="ECO:0000259" key="2">
    <source>
        <dbReference type="Pfam" id="PF01035"/>
    </source>
</evidence>
<dbReference type="CDD" id="cd06445">
    <property type="entry name" value="ATase"/>
    <property type="match status" value="1"/>
</dbReference>
<keyword evidence="3" id="KW-0489">Methyltransferase</keyword>
<protein>
    <submittedName>
        <fullName evidence="3">Methylated-DNA-protein-cysteine methyltransferase related protein</fullName>
    </submittedName>
</protein>
<dbReference type="PANTHER" id="PTHR42942:SF1">
    <property type="entry name" value="ALKYLTRANSFERASE-LIKE PROTEIN 1"/>
    <property type="match status" value="1"/>
</dbReference>
<dbReference type="GO" id="GO:0006281">
    <property type="term" value="P:DNA repair"/>
    <property type="evidence" value="ECO:0007669"/>
    <property type="project" value="InterPro"/>
</dbReference>
<dbReference type="PANTHER" id="PTHR42942">
    <property type="entry name" value="6-O-METHYLGUANINE DNA METHYLTRANSFERASE"/>
    <property type="match status" value="1"/>
</dbReference>
<dbReference type="Gene3D" id="1.10.10.10">
    <property type="entry name" value="Winged helix-like DNA-binding domain superfamily/Winged helix DNA-binding domain"/>
    <property type="match status" value="1"/>
</dbReference>
<dbReference type="InterPro" id="IPR036388">
    <property type="entry name" value="WH-like_DNA-bd_sf"/>
</dbReference>
<evidence type="ECO:0000256" key="1">
    <source>
        <dbReference type="ARBA" id="ARBA00022763"/>
    </source>
</evidence>
<dbReference type="EMBL" id="LT629736">
    <property type="protein sequence ID" value="SDS75262.1"/>
    <property type="molecule type" value="Genomic_DNA"/>
</dbReference>
<dbReference type="InterPro" id="IPR036217">
    <property type="entry name" value="MethylDNA_cys_MeTrfase_DNAb"/>
</dbReference>
<dbReference type="STRING" id="487184.SAMN05216421_2124"/>
<dbReference type="OrthoDB" id="9132167at2"/>
<keyword evidence="3" id="KW-0808">Transferase</keyword>
<evidence type="ECO:0000313" key="4">
    <source>
        <dbReference type="Proteomes" id="UP000243207"/>
    </source>
</evidence>
<evidence type="ECO:0000313" key="3">
    <source>
        <dbReference type="EMBL" id="SDS75262.1"/>
    </source>
</evidence>
<dbReference type="Pfam" id="PF01035">
    <property type="entry name" value="DNA_binding_1"/>
    <property type="match status" value="1"/>
</dbReference>
<sequence>MPESRLLPASQSDCRTVSDPVKEAFWAALASIPHGRVCSYGTLARLAGLGRGARLAGRWLGQLPEGSSLPWHRVVNSQGRLSLPADSPAGQEQFARLTEEGVSIRNRRIDMKRYGWPD</sequence>
<accession>A0A1H1URV6</accession>
<dbReference type="InterPro" id="IPR014048">
    <property type="entry name" value="MethylDNA_cys_MeTrfase_DNA-bd"/>
</dbReference>
<reference evidence="4" key="1">
    <citation type="submission" date="2016-10" db="EMBL/GenBank/DDBJ databases">
        <authorList>
            <person name="Varghese N."/>
            <person name="Submissions S."/>
        </authorList>
    </citation>
    <scope>NUCLEOTIDE SEQUENCE [LARGE SCALE GENOMIC DNA]</scope>
    <source>
        <strain evidence="4">NRRL B-51270</strain>
    </source>
</reference>
<dbReference type="Proteomes" id="UP000243207">
    <property type="component" value="Chromosome I"/>
</dbReference>
<dbReference type="GO" id="GO:0032259">
    <property type="term" value="P:methylation"/>
    <property type="evidence" value="ECO:0007669"/>
    <property type="project" value="UniProtKB-KW"/>
</dbReference>
<name>A0A1H1URV6_9GAMM</name>
<organism evidence="3 4">
    <name type="scientific">Halopseudomonas xinjiangensis</name>
    <dbReference type="NCBI Taxonomy" id="487184"/>
    <lineage>
        <taxon>Bacteria</taxon>
        <taxon>Pseudomonadati</taxon>
        <taxon>Pseudomonadota</taxon>
        <taxon>Gammaproteobacteria</taxon>
        <taxon>Pseudomonadales</taxon>
        <taxon>Pseudomonadaceae</taxon>
        <taxon>Halopseudomonas</taxon>
    </lineage>
</organism>
<dbReference type="SUPFAM" id="SSF46767">
    <property type="entry name" value="Methylated DNA-protein cysteine methyltransferase, C-terminal domain"/>
    <property type="match status" value="1"/>
</dbReference>
<gene>
    <name evidence="3" type="ORF">SAMN05216421_2124</name>
</gene>
<keyword evidence="1" id="KW-0227">DNA damage</keyword>
<feature type="domain" description="Methylated-DNA-[protein]-cysteine S-methyltransferase DNA binding" evidence="2">
    <location>
        <begin position="21"/>
        <end position="102"/>
    </location>
</feature>
<dbReference type="AlphaFoldDB" id="A0A1H1URV6"/>
<dbReference type="GO" id="GO:0008168">
    <property type="term" value="F:methyltransferase activity"/>
    <property type="evidence" value="ECO:0007669"/>
    <property type="project" value="UniProtKB-KW"/>
</dbReference>
<dbReference type="RefSeq" id="WP_093397650.1">
    <property type="nucleotide sequence ID" value="NZ_LT629736.1"/>
</dbReference>
<keyword evidence="4" id="KW-1185">Reference proteome</keyword>